<dbReference type="PANTHER" id="PTHR11435:SF1">
    <property type="entry name" value="NADH-UBIQUINONE OXIDOREDUCTASE CHAIN 6"/>
    <property type="match status" value="1"/>
</dbReference>
<evidence type="ECO:0000256" key="5">
    <source>
        <dbReference type="ARBA" id="ARBA00022448"/>
    </source>
</evidence>
<keyword evidence="12 17" id="KW-0496">Mitochondrion</keyword>
<keyword evidence="8" id="KW-1278">Translocase</keyword>
<evidence type="ECO:0000256" key="4">
    <source>
        <dbReference type="ARBA" id="ARBA00021095"/>
    </source>
</evidence>
<evidence type="ECO:0000256" key="14">
    <source>
        <dbReference type="ARBA" id="ARBA00031019"/>
    </source>
</evidence>
<protein>
    <recommendedName>
        <fullName evidence="4">NADH-ubiquinone oxidoreductase chain 6</fullName>
        <ecNumber evidence="3">7.1.1.2</ecNumber>
    </recommendedName>
    <alternativeName>
        <fullName evidence="14">NADH dehydrogenase subunit 6</fullName>
    </alternativeName>
</protein>
<evidence type="ECO:0000256" key="6">
    <source>
        <dbReference type="ARBA" id="ARBA00022660"/>
    </source>
</evidence>
<evidence type="ECO:0000256" key="15">
    <source>
        <dbReference type="ARBA" id="ARBA00049551"/>
    </source>
</evidence>
<keyword evidence="5" id="KW-0813">Transport</keyword>
<gene>
    <name evidence="17" type="primary">nad6</name>
</gene>
<comment type="subcellular location">
    <subcellularLocation>
        <location evidence="1">Mitochondrion membrane</location>
        <topology evidence="1">Multi-pass membrane protein</topology>
    </subcellularLocation>
</comment>
<feature type="transmembrane region" description="Helical" evidence="16">
    <location>
        <begin position="46"/>
        <end position="67"/>
    </location>
</feature>
<keyword evidence="13 16" id="KW-0472">Membrane</keyword>
<dbReference type="GO" id="GO:0031966">
    <property type="term" value="C:mitochondrial membrane"/>
    <property type="evidence" value="ECO:0007669"/>
    <property type="project" value="UniProtKB-SubCell"/>
</dbReference>
<dbReference type="GO" id="GO:0008137">
    <property type="term" value="F:NADH dehydrogenase (ubiquinone) activity"/>
    <property type="evidence" value="ECO:0007669"/>
    <property type="project" value="UniProtKB-EC"/>
</dbReference>
<dbReference type="InterPro" id="IPR050269">
    <property type="entry name" value="ComplexI_Subunit6"/>
</dbReference>
<comment type="catalytic activity">
    <reaction evidence="15">
        <text>a ubiquinone + NADH + 5 H(+)(in) = a ubiquinol + NAD(+) + 4 H(+)(out)</text>
        <dbReference type="Rhea" id="RHEA:29091"/>
        <dbReference type="Rhea" id="RHEA-COMP:9565"/>
        <dbReference type="Rhea" id="RHEA-COMP:9566"/>
        <dbReference type="ChEBI" id="CHEBI:15378"/>
        <dbReference type="ChEBI" id="CHEBI:16389"/>
        <dbReference type="ChEBI" id="CHEBI:17976"/>
        <dbReference type="ChEBI" id="CHEBI:57540"/>
        <dbReference type="ChEBI" id="CHEBI:57945"/>
        <dbReference type="EC" id="7.1.1.2"/>
    </reaction>
</comment>
<evidence type="ECO:0000256" key="10">
    <source>
        <dbReference type="ARBA" id="ARBA00022989"/>
    </source>
</evidence>
<sequence length="157" mass="18898">MLLMNFMMICSLSILFLTHPISLGFMLFMQIILISMSINLFTENFWFSYILMLIMIGGLLIMFLYMTSIASNEKFKKNYKFLYLMLIIFLNVNYEFYNKNMNLTSLNFNYKFEYSLNKFYFFPNNLILFLIFIYLLITMIACVKICKINKGPLRQMF</sequence>
<geneLocation type="mitochondrion" evidence="17"/>
<reference evidence="17" key="1">
    <citation type="submission" date="2012-06" db="EMBL/GenBank/DDBJ databases">
        <title>Mitogenomics of the Coleoptera under dense taxon sampling.</title>
        <authorList>
            <person name="Timmermans M.J.T.N."/>
            <person name="Lim J."/>
            <person name="Dodsworth S."/>
            <person name="Haran J."/>
            <person name="Ahrens D."/>
            <person name="Bocak L."/>
            <person name="London A."/>
            <person name="Culverwell L."/>
            <person name="Vogler A.P."/>
        </authorList>
    </citation>
    <scope>NUCLEOTIDE SEQUENCE</scope>
</reference>
<evidence type="ECO:0000256" key="16">
    <source>
        <dbReference type="SAM" id="Phobius"/>
    </source>
</evidence>
<evidence type="ECO:0000256" key="7">
    <source>
        <dbReference type="ARBA" id="ARBA00022692"/>
    </source>
</evidence>
<keyword evidence="11" id="KW-0520">NAD</keyword>
<feature type="transmembrane region" description="Helical" evidence="16">
    <location>
        <begin position="79"/>
        <end position="97"/>
    </location>
</feature>
<comment type="similarity">
    <text evidence="2">Belongs to the complex I subunit 6 family.</text>
</comment>
<evidence type="ECO:0000256" key="12">
    <source>
        <dbReference type="ARBA" id="ARBA00023128"/>
    </source>
</evidence>
<organism evidence="17">
    <name type="scientific">Discolomatinae sp. GENSP01</name>
    <dbReference type="NCBI Taxonomy" id="1205622"/>
    <lineage>
        <taxon>Eukaryota</taxon>
        <taxon>Metazoa</taxon>
        <taxon>Ecdysozoa</taxon>
        <taxon>Arthropoda</taxon>
        <taxon>Hexapoda</taxon>
        <taxon>Insecta</taxon>
        <taxon>Pterygota</taxon>
        <taxon>Neoptera</taxon>
        <taxon>Endopterygota</taxon>
        <taxon>Coleoptera</taxon>
        <taxon>Polyphaga</taxon>
        <taxon>Cucujiformia</taxon>
        <taxon>Coccinelloidea</taxon>
        <taxon>Discolomatidae</taxon>
    </lineage>
</organism>
<keyword evidence="10 16" id="KW-1133">Transmembrane helix</keyword>
<dbReference type="AlphaFoldDB" id="A0A0S2MNV1"/>
<dbReference type="EC" id="7.1.1.2" evidence="3"/>
<keyword evidence="6" id="KW-0679">Respiratory chain</keyword>
<accession>A0A0S2MNV1</accession>
<keyword evidence="7 16" id="KW-0812">Transmembrane</keyword>
<keyword evidence="9" id="KW-0249">Electron transport</keyword>
<feature type="transmembrane region" description="Helical" evidence="16">
    <location>
        <begin position="126"/>
        <end position="146"/>
    </location>
</feature>
<evidence type="ECO:0000256" key="13">
    <source>
        <dbReference type="ARBA" id="ARBA00023136"/>
    </source>
</evidence>
<evidence type="ECO:0000256" key="8">
    <source>
        <dbReference type="ARBA" id="ARBA00022967"/>
    </source>
</evidence>
<evidence type="ECO:0000256" key="3">
    <source>
        <dbReference type="ARBA" id="ARBA00012944"/>
    </source>
</evidence>
<dbReference type="PANTHER" id="PTHR11435">
    <property type="entry name" value="NADH UBIQUINONE OXIDOREDUCTASE SUBUNIT ND6"/>
    <property type="match status" value="1"/>
</dbReference>
<proteinExistence type="inferred from homology"/>
<name>A0A0S2MNV1_9CUCU</name>
<evidence type="ECO:0000313" key="17">
    <source>
        <dbReference type="EMBL" id="ALO76370.1"/>
    </source>
</evidence>
<evidence type="ECO:0000256" key="1">
    <source>
        <dbReference type="ARBA" id="ARBA00004225"/>
    </source>
</evidence>
<evidence type="ECO:0000256" key="9">
    <source>
        <dbReference type="ARBA" id="ARBA00022982"/>
    </source>
</evidence>
<evidence type="ECO:0000256" key="11">
    <source>
        <dbReference type="ARBA" id="ARBA00023027"/>
    </source>
</evidence>
<dbReference type="EMBL" id="JX412748">
    <property type="protein sequence ID" value="ALO76370.1"/>
    <property type="molecule type" value="Genomic_DNA"/>
</dbReference>
<evidence type="ECO:0000256" key="2">
    <source>
        <dbReference type="ARBA" id="ARBA00005698"/>
    </source>
</evidence>
<feature type="transmembrane region" description="Helical" evidence="16">
    <location>
        <begin position="12"/>
        <end position="34"/>
    </location>
</feature>